<organism evidence="2 3">
    <name type="scientific">Archangium lansingense</name>
    <dbReference type="NCBI Taxonomy" id="2995310"/>
    <lineage>
        <taxon>Bacteria</taxon>
        <taxon>Pseudomonadati</taxon>
        <taxon>Myxococcota</taxon>
        <taxon>Myxococcia</taxon>
        <taxon>Myxococcales</taxon>
        <taxon>Cystobacterineae</taxon>
        <taxon>Archangiaceae</taxon>
        <taxon>Archangium</taxon>
    </lineage>
</organism>
<feature type="chain" id="PRO_5046154219" description="Zinc dependent phospholipase C" evidence="1">
    <location>
        <begin position="24"/>
        <end position="430"/>
    </location>
</feature>
<evidence type="ECO:0008006" key="4">
    <source>
        <dbReference type="Google" id="ProtNLM"/>
    </source>
</evidence>
<evidence type="ECO:0000256" key="1">
    <source>
        <dbReference type="SAM" id="SignalP"/>
    </source>
</evidence>
<accession>A0ABT4AEY1</accession>
<evidence type="ECO:0000313" key="3">
    <source>
        <dbReference type="Proteomes" id="UP001207654"/>
    </source>
</evidence>
<dbReference type="Gene3D" id="1.10.575.10">
    <property type="entry name" value="P1 Nuclease"/>
    <property type="match status" value="1"/>
</dbReference>
<dbReference type="RefSeq" id="WP_267538908.1">
    <property type="nucleotide sequence ID" value="NZ_JAPNKA010000001.1"/>
</dbReference>
<dbReference type="Proteomes" id="UP001207654">
    <property type="component" value="Unassembled WGS sequence"/>
</dbReference>
<gene>
    <name evidence="2" type="ORF">OV287_37860</name>
</gene>
<feature type="signal peptide" evidence="1">
    <location>
        <begin position="1"/>
        <end position="23"/>
    </location>
</feature>
<name>A0ABT4AEY1_9BACT</name>
<keyword evidence="1" id="KW-0732">Signal</keyword>
<dbReference type="EMBL" id="JAPNKA010000001">
    <property type="protein sequence ID" value="MCY1080234.1"/>
    <property type="molecule type" value="Genomic_DNA"/>
</dbReference>
<evidence type="ECO:0000313" key="2">
    <source>
        <dbReference type="EMBL" id="MCY1080234.1"/>
    </source>
</evidence>
<keyword evidence="3" id="KW-1185">Reference proteome</keyword>
<dbReference type="InterPro" id="IPR008947">
    <property type="entry name" value="PLipase_C/P1_nuclease_dom_sf"/>
</dbReference>
<proteinExistence type="predicted"/>
<protein>
    <recommendedName>
        <fullName evidence="4">Zinc dependent phospholipase C</fullName>
    </recommendedName>
</protein>
<dbReference type="SUPFAM" id="SSF48537">
    <property type="entry name" value="Phospholipase C/P1 nuclease"/>
    <property type="match status" value="1"/>
</dbReference>
<comment type="caution">
    <text evidence="2">The sequence shown here is derived from an EMBL/GenBank/DDBJ whole genome shotgun (WGS) entry which is preliminary data.</text>
</comment>
<reference evidence="2 3" key="1">
    <citation type="submission" date="2022-11" db="EMBL/GenBank/DDBJ databases">
        <title>Minimal conservation of predation-associated metabolite biosynthetic gene clusters underscores biosynthetic potential of Myxococcota including descriptions for ten novel species: Archangium lansinium sp. nov., Myxococcus landrumus sp. nov., Nannocystis bai.</title>
        <authorList>
            <person name="Ahearne A."/>
            <person name="Stevens C."/>
            <person name="Phillips K."/>
        </authorList>
    </citation>
    <scope>NUCLEOTIDE SEQUENCE [LARGE SCALE GENOMIC DNA]</scope>
    <source>
        <strain evidence="2 3">MIWBW</strain>
    </source>
</reference>
<sequence>MPKTPARLLLPLLALMLPLGASAFSVPDHEVMTRASVDAVLAEGGHPELAAHRAAVVEGSRAEDLNLHVKWTGYHHFFHPGTSLDSSFRKDSGARVRALWEEAEEAASNGDLARAFDRVGHLVHHIQDMAVPMHVVPVMHGLSDRFEQHAARQALFPEGRQLEPLSGADAQLALARETLEVVRTGSLPVEGGSIPWNAFWAEPSTRGPGAFGGYGVVGNAFDSKEVRWQGRTWKVDPSAYDDFVDARVESAVAYSRAFLLYATQRLITLAEAREQAAKPQWKPSPVIALELQGGAITTLRGAAPVAGVRALFPLPLAMGLSASYVRALAHPLTGGSGAGAWSLALLSPPLLTAQLGYSRGLDLRAMVGAGLSALGGGLHPEVPVGLRLHTLLGRVSLSAEAQYRAFAPQSAPWAQGVTFTLGTGFTWGDN</sequence>